<feature type="region of interest" description="Disordered" evidence="1">
    <location>
        <begin position="1"/>
        <end position="157"/>
    </location>
</feature>
<protein>
    <submittedName>
        <fullName evidence="2">Uncharacterized protein</fullName>
    </submittedName>
</protein>
<feature type="compositionally biased region" description="Polar residues" evidence="1">
    <location>
        <begin position="119"/>
        <end position="131"/>
    </location>
</feature>
<gene>
    <name evidence="2" type="ORF">B0J11DRAFT_177002</name>
</gene>
<feature type="compositionally biased region" description="Low complexity" evidence="1">
    <location>
        <begin position="301"/>
        <end position="317"/>
    </location>
</feature>
<evidence type="ECO:0000313" key="2">
    <source>
        <dbReference type="EMBL" id="KAH7136018.1"/>
    </source>
</evidence>
<feature type="compositionally biased region" description="Low complexity" evidence="1">
    <location>
        <begin position="135"/>
        <end position="147"/>
    </location>
</feature>
<evidence type="ECO:0000313" key="3">
    <source>
        <dbReference type="Proteomes" id="UP000700596"/>
    </source>
</evidence>
<feature type="region of interest" description="Disordered" evidence="1">
    <location>
        <begin position="301"/>
        <end position="385"/>
    </location>
</feature>
<reference evidence="2" key="1">
    <citation type="journal article" date="2021" name="Nat. Commun.">
        <title>Genetic determinants of endophytism in the Arabidopsis root mycobiome.</title>
        <authorList>
            <person name="Mesny F."/>
            <person name="Miyauchi S."/>
            <person name="Thiergart T."/>
            <person name="Pickel B."/>
            <person name="Atanasova L."/>
            <person name="Karlsson M."/>
            <person name="Huettel B."/>
            <person name="Barry K.W."/>
            <person name="Haridas S."/>
            <person name="Chen C."/>
            <person name="Bauer D."/>
            <person name="Andreopoulos W."/>
            <person name="Pangilinan J."/>
            <person name="LaButti K."/>
            <person name="Riley R."/>
            <person name="Lipzen A."/>
            <person name="Clum A."/>
            <person name="Drula E."/>
            <person name="Henrissat B."/>
            <person name="Kohler A."/>
            <person name="Grigoriev I.V."/>
            <person name="Martin F.M."/>
            <person name="Hacquard S."/>
        </authorList>
    </citation>
    <scope>NUCLEOTIDE SEQUENCE</scope>
    <source>
        <strain evidence="2">MPI-CAGE-CH-0243</strain>
    </source>
</reference>
<dbReference type="Proteomes" id="UP000700596">
    <property type="component" value="Unassembled WGS sequence"/>
</dbReference>
<dbReference type="AlphaFoldDB" id="A0A9P9EE73"/>
<proteinExistence type="predicted"/>
<feature type="compositionally biased region" description="Basic and acidic residues" evidence="1">
    <location>
        <begin position="105"/>
        <end position="115"/>
    </location>
</feature>
<feature type="compositionally biased region" description="Low complexity" evidence="1">
    <location>
        <begin position="12"/>
        <end position="21"/>
    </location>
</feature>
<dbReference type="OrthoDB" id="5345625at2759"/>
<sequence length="385" mass="42366">MSATTPRRIGIPSTSNTPSKSSTRRVLGDLTPKAINSPSKQRLAFEQAESARAHSPLKQMQTMSPHMLKNKENSSRTGSSQAGRKRSIHEVEDVENVGNATRPYGARDMRWERPHAPITTGNLGSLPNYGNTFIEPQTPTEPNTSSPEPEPEVINNSQTSNQSFSELINYDCCATQPSTQQSLAPIPEVRAEIKVEEKPSKADILRARFGMGMYKLKTNQVKKSSSDVISDWEITSMTFNNSTTTANSSYQSLPSITLSPVRHEQAIQSDAQLTRAIPKLSGGPVLLPTAYSARMIHEYQMPSSPPQSISPQQLMSPVRIGPQPHGHGTPSERQEQYSDDEEGDFTGNQKTQRQVDRSFGSNDSMGNIVKGDAARRLMSLGKNMR</sequence>
<dbReference type="EMBL" id="JAGMWT010000002">
    <property type="protein sequence ID" value="KAH7136018.1"/>
    <property type="molecule type" value="Genomic_DNA"/>
</dbReference>
<name>A0A9P9EE73_9PLEO</name>
<organism evidence="2 3">
    <name type="scientific">Dendryphion nanum</name>
    <dbReference type="NCBI Taxonomy" id="256645"/>
    <lineage>
        <taxon>Eukaryota</taxon>
        <taxon>Fungi</taxon>
        <taxon>Dikarya</taxon>
        <taxon>Ascomycota</taxon>
        <taxon>Pezizomycotina</taxon>
        <taxon>Dothideomycetes</taxon>
        <taxon>Pleosporomycetidae</taxon>
        <taxon>Pleosporales</taxon>
        <taxon>Torulaceae</taxon>
        <taxon>Dendryphion</taxon>
    </lineage>
</organism>
<keyword evidence="3" id="KW-1185">Reference proteome</keyword>
<evidence type="ECO:0000256" key="1">
    <source>
        <dbReference type="SAM" id="MobiDB-lite"/>
    </source>
</evidence>
<accession>A0A9P9EE73</accession>
<comment type="caution">
    <text evidence="2">The sequence shown here is derived from an EMBL/GenBank/DDBJ whole genome shotgun (WGS) entry which is preliminary data.</text>
</comment>